<keyword evidence="1" id="KW-0472">Membrane</keyword>
<keyword evidence="1" id="KW-1133">Transmembrane helix</keyword>
<name>A0A5B8Z2E6_CYTDA</name>
<dbReference type="EMBL" id="CP042593">
    <property type="protein sequence ID" value="QED47222.1"/>
    <property type="molecule type" value="Genomic_DNA"/>
</dbReference>
<keyword evidence="1" id="KW-0812">Transmembrane</keyword>
<dbReference type="InterPro" id="IPR021324">
    <property type="entry name" value="DUF2929"/>
</dbReference>
<reference evidence="3" key="1">
    <citation type="submission" date="2019-08" db="EMBL/GenBank/DDBJ databases">
        <authorList>
            <person name="Zheng X."/>
        </authorList>
    </citation>
    <scope>NUCLEOTIDE SEQUENCE [LARGE SCALE GENOMIC DNA]</scope>
    <source>
        <strain evidence="3">FJAT-25496</strain>
    </source>
</reference>
<keyword evidence="3" id="KW-1185">Reference proteome</keyword>
<protein>
    <submittedName>
        <fullName evidence="2">DUF2929 family protein</fullName>
    </submittedName>
</protein>
<dbReference type="Proteomes" id="UP000321555">
    <property type="component" value="Chromosome"/>
</dbReference>
<accession>A0A5B8Z2E6</accession>
<evidence type="ECO:0000313" key="3">
    <source>
        <dbReference type="Proteomes" id="UP000321555"/>
    </source>
</evidence>
<dbReference type="STRING" id="1742359.GCA_001439625_03842"/>
<dbReference type="Pfam" id="PF11151">
    <property type="entry name" value="DUF2929"/>
    <property type="match status" value="1"/>
</dbReference>
<evidence type="ECO:0000313" key="2">
    <source>
        <dbReference type="EMBL" id="QED47222.1"/>
    </source>
</evidence>
<dbReference type="KEGG" id="bda:FSZ17_08145"/>
<dbReference type="OrthoDB" id="2440739at2"/>
<feature type="transmembrane region" description="Helical" evidence="1">
    <location>
        <begin position="33"/>
        <end position="54"/>
    </location>
</feature>
<evidence type="ECO:0000256" key="1">
    <source>
        <dbReference type="SAM" id="Phobius"/>
    </source>
</evidence>
<proteinExistence type="predicted"/>
<dbReference type="AlphaFoldDB" id="A0A5B8Z2E6"/>
<sequence length="63" mass="7093">MRFFWTFFWTFLLVQMVTYVVSSMIGVSYDFKTGSILGVALTILIFVVSSIIPAGPAEKESLH</sequence>
<dbReference type="RefSeq" id="WP_057774241.1">
    <property type="nucleotide sequence ID" value="NZ_CP042593.1"/>
</dbReference>
<organism evidence="2 3">
    <name type="scientific">Cytobacillus dafuensis</name>
    <name type="common">Bacillus dafuensis</name>
    <dbReference type="NCBI Taxonomy" id="1742359"/>
    <lineage>
        <taxon>Bacteria</taxon>
        <taxon>Bacillati</taxon>
        <taxon>Bacillota</taxon>
        <taxon>Bacilli</taxon>
        <taxon>Bacillales</taxon>
        <taxon>Bacillaceae</taxon>
        <taxon>Cytobacillus</taxon>
    </lineage>
</organism>
<gene>
    <name evidence="2" type="ORF">FSZ17_08145</name>
</gene>